<dbReference type="GO" id="GO:0031490">
    <property type="term" value="F:chromatin DNA binding"/>
    <property type="evidence" value="ECO:0007669"/>
    <property type="project" value="TreeGrafter"/>
</dbReference>
<comment type="subcellular location">
    <subcellularLocation>
        <location evidence="1">Nucleus</location>
    </subcellularLocation>
</comment>
<dbReference type="PANTHER" id="PTHR12549">
    <property type="entry name" value="JMJC DOMAIN-CONTAINING HISTONE DEMETHYLATION PROTEIN"/>
    <property type="match status" value="1"/>
</dbReference>
<dbReference type="GO" id="GO:0032454">
    <property type="term" value="F:histone H3K9 demethylase activity"/>
    <property type="evidence" value="ECO:0007669"/>
    <property type="project" value="InterPro"/>
</dbReference>
<dbReference type="Gene3D" id="2.60.120.650">
    <property type="entry name" value="Cupin"/>
    <property type="match status" value="1"/>
</dbReference>
<dbReference type="InterPro" id="IPR045109">
    <property type="entry name" value="LSDs-like"/>
</dbReference>
<dbReference type="EMBL" id="CP144692">
    <property type="protein sequence ID" value="WVY97361.1"/>
    <property type="molecule type" value="Genomic_DNA"/>
</dbReference>
<dbReference type="GO" id="GO:0046872">
    <property type="term" value="F:metal ion binding"/>
    <property type="evidence" value="ECO:0007669"/>
    <property type="project" value="UniProtKB-KW"/>
</dbReference>
<protein>
    <submittedName>
        <fullName evidence="5">Uncharacterized protein</fullName>
    </submittedName>
</protein>
<keyword evidence="6" id="KW-1185">Reference proteome</keyword>
<dbReference type="PANTHER" id="PTHR12549:SF11">
    <property type="entry name" value="LYSINE-SPECIFIC DEMETHYLASE JMJ25"/>
    <property type="match status" value="1"/>
</dbReference>
<reference evidence="5 6" key="1">
    <citation type="journal article" date="2023" name="Life. Sci Alliance">
        <title>Evolutionary insights into 3D genome organization and epigenetic landscape of Vigna mungo.</title>
        <authorList>
            <person name="Junaid A."/>
            <person name="Singh B."/>
            <person name="Bhatia S."/>
        </authorList>
    </citation>
    <scope>NUCLEOTIDE SEQUENCE [LARGE SCALE GENOMIC DNA]</scope>
    <source>
        <strain evidence="5">Urdbean</strain>
    </source>
</reference>
<dbReference type="GO" id="GO:0003712">
    <property type="term" value="F:transcription coregulator activity"/>
    <property type="evidence" value="ECO:0007669"/>
    <property type="project" value="TreeGrafter"/>
</dbReference>
<keyword evidence="3" id="KW-0479">Metal-binding</keyword>
<sequence>MWTQVNVLTHIAELKLKSEHLSAIDMLKRKHFEQDKRELLSDHDGETNVDKVTTIPESDLSFAGDGSEGALWDIFRRQDELSPGHSFRSLEMLFSFQLAVLTKSEI</sequence>
<evidence type="ECO:0000313" key="6">
    <source>
        <dbReference type="Proteomes" id="UP001374535"/>
    </source>
</evidence>
<evidence type="ECO:0000256" key="1">
    <source>
        <dbReference type="ARBA" id="ARBA00004123"/>
    </source>
</evidence>
<dbReference type="GO" id="GO:0000785">
    <property type="term" value="C:chromatin"/>
    <property type="evidence" value="ECO:0007669"/>
    <property type="project" value="TreeGrafter"/>
</dbReference>
<organism evidence="5 6">
    <name type="scientific">Vigna mungo</name>
    <name type="common">Black gram</name>
    <name type="synonym">Phaseolus mungo</name>
    <dbReference type="NCBI Taxonomy" id="3915"/>
    <lineage>
        <taxon>Eukaryota</taxon>
        <taxon>Viridiplantae</taxon>
        <taxon>Streptophyta</taxon>
        <taxon>Embryophyta</taxon>
        <taxon>Tracheophyta</taxon>
        <taxon>Spermatophyta</taxon>
        <taxon>Magnoliopsida</taxon>
        <taxon>eudicotyledons</taxon>
        <taxon>Gunneridae</taxon>
        <taxon>Pentapetalae</taxon>
        <taxon>rosids</taxon>
        <taxon>fabids</taxon>
        <taxon>Fabales</taxon>
        <taxon>Fabaceae</taxon>
        <taxon>Papilionoideae</taxon>
        <taxon>50 kb inversion clade</taxon>
        <taxon>NPAAA clade</taxon>
        <taxon>indigoferoid/millettioid clade</taxon>
        <taxon>Phaseoleae</taxon>
        <taxon>Vigna</taxon>
    </lineage>
</organism>
<gene>
    <name evidence="5" type="ORF">V8G54_029512</name>
</gene>
<dbReference type="AlphaFoldDB" id="A0AAQ3RKE0"/>
<comment type="similarity">
    <text evidence="2">Belongs to the JARID1 histone demethylase family.</text>
</comment>
<evidence type="ECO:0000313" key="5">
    <source>
        <dbReference type="EMBL" id="WVY97361.1"/>
    </source>
</evidence>
<proteinExistence type="inferred from homology"/>
<dbReference type="GO" id="GO:0006357">
    <property type="term" value="P:regulation of transcription by RNA polymerase II"/>
    <property type="evidence" value="ECO:0007669"/>
    <property type="project" value="TreeGrafter"/>
</dbReference>
<name>A0AAQ3RKE0_VIGMU</name>
<keyword evidence="4" id="KW-0539">Nucleus</keyword>
<dbReference type="Proteomes" id="UP001374535">
    <property type="component" value="Chromosome 9"/>
</dbReference>
<accession>A0AAQ3RKE0</accession>
<evidence type="ECO:0000256" key="4">
    <source>
        <dbReference type="ARBA" id="ARBA00023242"/>
    </source>
</evidence>
<evidence type="ECO:0000256" key="2">
    <source>
        <dbReference type="ARBA" id="ARBA00006801"/>
    </source>
</evidence>
<dbReference type="GO" id="GO:0000118">
    <property type="term" value="C:histone deacetylase complex"/>
    <property type="evidence" value="ECO:0007669"/>
    <property type="project" value="TreeGrafter"/>
</dbReference>
<evidence type="ECO:0000256" key="3">
    <source>
        <dbReference type="ARBA" id="ARBA00022723"/>
    </source>
</evidence>